<evidence type="ECO:0000313" key="2">
    <source>
        <dbReference type="EMBL" id="QTA89942.1"/>
    </source>
</evidence>
<dbReference type="EMBL" id="CP061800">
    <property type="protein sequence ID" value="QTA89942.1"/>
    <property type="molecule type" value="Genomic_DNA"/>
</dbReference>
<feature type="region of interest" description="Disordered" evidence="1">
    <location>
        <begin position="1"/>
        <end position="33"/>
    </location>
</feature>
<protein>
    <submittedName>
        <fullName evidence="2">Uncharacterized protein</fullName>
    </submittedName>
</protein>
<proteinExistence type="predicted"/>
<dbReference type="AlphaFoldDB" id="A0A975BR74"/>
<evidence type="ECO:0000313" key="3">
    <source>
        <dbReference type="Proteomes" id="UP000663722"/>
    </source>
</evidence>
<gene>
    <name evidence="2" type="ORF">dnm_060010</name>
</gene>
<reference evidence="2" key="1">
    <citation type="journal article" date="2021" name="Microb. Physiol.">
        <title>Proteogenomic Insights into the Physiology of Marine, Sulfate-Reducing, Filamentous Desulfonema limicola and Desulfonema magnum.</title>
        <authorList>
            <person name="Schnaars V."/>
            <person name="Wohlbrand L."/>
            <person name="Scheve S."/>
            <person name="Hinrichs C."/>
            <person name="Reinhardt R."/>
            <person name="Rabus R."/>
        </authorList>
    </citation>
    <scope>NUCLEOTIDE SEQUENCE</scope>
    <source>
        <strain evidence="2">4be13</strain>
    </source>
</reference>
<dbReference type="KEGG" id="dmm:dnm_060010"/>
<evidence type="ECO:0000256" key="1">
    <source>
        <dbReference type="SAM" id="MobiDB-lite"/>
    </source>
</evidence>
<organism evidence="2 3">
    <name type="scientific">Desulfonema magnum</name>
    <dbReference type="NCBI Taxonomy" id="45655"/>
    <lineage>
        <taxon>Bacteria</taxon>
        <taxon>Pseudomonadati</taxon>
        <taxon>Thermodesulfobacteriota</taxon>
        <taxon>Desulfobacteria</taxon>
        <taxon>Desulfobacterales</taxon>
        <taxon>Desulfococcaceae</taxon>
        <taxon>Desulfonema</taxon>
    </lineage>
</organism>
<accession>A0A975BR74</accession>
<keyword evidence="3" id="KW-1185">Reference proteome</keyword>
<dbReference type="Proteomes" id="UP000663722">
    <property type="component" value="Chromosome"/>
</dbReference>
<name>A0A975BR74_9BACT</name>
<sequence length="51" mass="5551">MFPEALIPSLGEVSEKIPPAGDAPGKSNLFSDTIQINSPPVFREQKKPFKP</sequence>